<protein>
    <submittedName>
        <fullName evidence="1">Uncharacterized protein</fullName>
    </submittedName>
</protein>
<dbReference type="HOGENOM" id="CLU_834667_0_0_1"/>
<dbReference type="AlphaFoldDB" id="A0A0A1T9R1"/>
<dbReference type="Pfam" id="PF12311">
    <property type="entry name" value="DUF3632"/>
    <property type="match status" value="1"/>
</dbReference>
<sequence length="333" mass="38849">MTAKAEFKNMEATIAALVKDCLHGVHDIDTTVYSLTRIIVNQATKTNNERRRVLVDRGAAYLKENQDDFDRDTRIFSLHTLQDVVLHEMWRATAKIPVDTPEDYPALLFLQKIWTTPKVYITWLYVNDKGMPCDKRHQIWDVEDRVSGESILESTMYHVVKSYYSEWDIEQGKSAEQFQEWLNLSKFLACLFSQGIVNLPGAGLCEAKFLGNEPPYNYKHEHSEPWVITAAQWPIYAADAMWEGANKRCFGNLKWWASWKRRFLMVASGHGEFKRDTRQIALEAYDAMVAAEAKDYRTLNVGEKLNWERYRIELDENEDEEEGNEDDENKEEK</sequence>
<dbReference type="InterPro" id="IPR022085">
    <property type="entry name" value="OpdG"/>
</dbReference>
<gene>
    <name evidence="1" type="ORF">VHEMI03056</name>
</gene>
<evidence type="ECO:0000313" key="1">
    <source>
        <dbReference type="EMBL" id="CEJ83022.1"/>
    </source>
</evidence>
<accession>A0A0A1T9R1</accession>
<dbReference type="EMBL" id="CDHN01000001">
    <property type="protein sequence ID" value="CEJ83022.1"/>
    <property type="molecule type" value="Genomic_DNA"/>
</dbReference>
<proteinExistence type="predicted"/>
<dbReference type="Proteomes" id="UP000039046">
    <property type="component" value="Unassembled WGS sequence"/>
</dbReference>
<keyword evidence="2" id="KW-1185">Reference proteome</keyword>
<dbReference type="OrthoDB" id="3350591at2759"/>
<reference evidence="1 2" key="1">
    <citation type="journal article" date="2015" name="Genome Announc.">
        <title>Draft Genome Sequence and Gene Annotation of the Entomopathogenic Fungus Verticillium hemipterigenum.</title>
        <authorList>
            <person name="Horn F."/>
            <person name="Habel A."/>
            <person name="Scharf D.H."/>
            <person name="Dworschak J."/>
            <person name="Brakhage A.A."/>
            <person name="Guthke R."/>
            <person name="Hertweck C."/>
            <person name="Linde J."/>
        </authorList>
    </citation>
    <scope>NUCLEOTIDE SEQUENCE [LARGE SCALE GENOMIC DNA]</scope>
</reference>
<evidence type="ECO:0000313" key="2">
    <source>
        <dbReference type="Proteomes" id="UP000039046"/>
    </source>
</evidence>
<name>A0A0A1T9R1_9HYPO</name>
<organism evidence="1 2">
    <name type="scientific">[Torrubiella] hemipterigena</name>
    <dbReference type="NCBI Taxonomy" id="1531966"/>
    <lineage>
        <taxon>Eukaryota</taxon>
        <taxon>Fungi</taxon>
        <taxon>Dikarya</taxon>
        <taxon>Ascomycota</taxon>
        <taxon>Pezizomycotina</taxon>
        <taxon>Sordariomycetes</taxon>
        <taxon>Hypocreomycetidae</taxon>
        <taxon>Hypocreales</taxon>
        <taxon>Clavicipitaceae</taxon>
        <taxon>Clavicipitaceae incertae sedis</taxon>
        <taxon>'Torrubiella' clade</taxon>
    </lineage>
</organism>